<keyword evidence="2" id="KW-1185">Reference proteome</keyword>
<dbReference type="OrthoDB" id="836926at2"/>
<dbReference type="EMBL" id="SJSK01000005">
    <property type="protein sequence ID" value="TCC88713.1"/>
    <property type="molecule type" value="Genomic_DNA"/>
</dbReference>
<protein>
    <submittedName>
        <fullName evidence="1">Uncharacterized protein</fullName>
    </submittedName>
</protein>
<proteinExistence type="predicted"/>
<dbReference type="PROSITE" id="PS51257">
    <property type="entry name" value="PROKAR_LIPOPROTEIN"/>
    <property type="match status" value="1"/>
</dbReference>
<dbReference type="RefSeq" id="WP_131554767.1">
    <property type="nucleotide sequence ID" value="NZ_SJSK01000005.1"/>
</dbReference>
<evidence type="ECO:0000313" key="1">
    <source>
        <dbReference type="EMBL" id="TCC88713.1"/>
    </source>
</evidence>
<comment type="caution">
    <text evidence="1">The sequence shown here is derived from an EMBL/GenBank/DDBJ whole genome shotgun (WGS) entry which is preliminary data.</text>
</comment>
<sequence>MIRKEVRSILVIAALVVILASCNTLHRVEQLPEGVYSMTAKDYGSINPVIDKPAITGKRLQVLSAQDENLFYLRDAGSLSPLSVNEIKDSEKVRLTRTVLDLDVITIPFKIRPSVEGFPQQMNATFNGALYLGQRNDIYTVAKDNGKLRLTGHGYGFGAFLGVGSVTMNPFVLQNTVDYEYDGFVIQGGLAGIYDAKRFNFGLAIGSDLLMDKNRGNWIYQGKPWIGMLFGIQLN</sequence>
<dbReference type="Proteomes" id="UP000292884">
    <property type="component" value="Unassembled WGS sequence"/>
</dbReference>
<name>A0A4R0MPX7_9SPHI</name>
<gene>
    <name evidence="1" type="ORF">EZ428_18935</name>
</gene>
<dbReference type="AlphaFoldDB" id="A0A4R0MPX7"/>
<organism evidence="1 2">
    <name type="scientific">Pedobacter frigiditerrae</name>
    <dbReference type="NCBI Taxonomy" id="2530452"/>
    <lineage>
        <taxon>Bacteria</taxon>
        <taxon>Pseudomonadati</taxon>
        <taxon>Bacteroidota</taxon>
        <taxon>Sphingobacteriia</taxon>
        <taxon>Sphingobacteriales</taxon>
        <taxon>Sphingobacteriaceae</taxon>
        <taxon>Pedobacter</taxon>
    </lineage>
</organism>
<evidence type="ECO:0000313" key="2">
    <source>
        <dbReference type="Proteomes" id="UP000292884"/>
    </source>
</evidence>
<reference evidence="1 2" key="1">
    <citation type="submission" date="2019-02" db="EMBL/GenBank/DDBJ databases">
        <title>Pedobacter sp. RP-1-13 sp. nov., isolated from Arctic soil.</title>
        <authorList>
            <person name="Dahal R.H."/>
        </authorList>
    </citation>
    <scope>NUCLEOTIDE SEQUENCE [LARGE SCALE GENOMIC DNA]</scope>
    <source>
        <strain evidence="1 2">RP-1-13</strain>
    </source>
</reference>
<accession>A0A4R0MPX7</accession>